<dbReference type="AlphaFoldDB" id="A0A4Q0AH63"/>
<dbReference type="Proteomes" id="UP000289257">
    <property type="component" value="Unassembled WGS sequence"/>
</dbReference>
<feature type="transmembrane region" description="Helical" evidence="2">
    <location>
        <begin position="298"/>
        <end position="320"/>
    </location>
</feature>
<feature type="transmembrane region" description="Helical" evidence="2">
    <location>
        <begin position="12"/>
        <end position="34"/>
    </location>
</feature>
<accession>A0A4Q0AH63</accession>
<sequence length="889" mass="97590">MERVWSTSRRGLSARSILTFALTVFMTALLWVTFGNHTLTYAADPTASWKGNNILYNGNEYFPAGNAAANDSIGLPEGTPYYIYIPTSTNQTNTSTPPTTQKAYVIYFTSGTDPPKEKTASFATYDYSSSKVFSNPTDKQAITITPKGSESSYSSCTIQGVGWIICPVTTFLADGMDNIFNIMKGFLVVQPAKTTNTGNDLYTAWNIMRSIANVAFIIVFLIIIYSQLTNIGISNYGLKKLLPRLIVAAVLVNLSYFISSIAVDLSNILGYSLQDIFVQIRQNTFNINNDTWANTNGMGWSAIAAFVLSGGAATIGLIAATGGTVAGAIYLLVPVLIGLLLTILAVLLILAARQAIIIILIVVAPLAFVAYLLPNTEQWFKKWRELFTTMLVFFPAFSLVFGGSQLAGGLIIQNATNIFGVIFGMAVQVAPLAISPLLLRLSGGLLGKIAGIINAPKKGLMDRTKSWSADSLAMHKQQGLRDDKLRWYNGARRIARAMDNSKRRVKDRTALYTSEADNRYHRSKGYVKLHKQMFEAEQEKNIVDNTLKEHIQQEINSRGSQLHLQNLQLEDLKQRVEVTMKETETQIEEYRSGRVAVTGELSQITHSLRSSHEELALSAIRRKSAHDVIEDNWTTRFIREDHLQILAGGVGGQKAANVALASAIATEFKAHDENVAAARSLASYFKLSVDQRNELANGRAVVGRDSNGTIRQFTPADIYTREVAIVDTIKAAPYGMGAAIIKNASSADYAPYRNVIAEAMEAGNWETKGAYFDGETRDAVRQGIADEAYLKQRAAEFLVNGKLSAELMATHHKNSLQTYIDVRDELLSGRITVADDKFAVGNLDPAGHGDINVALERVKKQAHIAATDVRIKPRTGDRKDAIEKIDETF</sequence>
<evidence type="ECO:0000256" key="1">
    <source>
        <dbReference type="SAM" id="Coils"/>
    </source>
</evidence>
<feature type="transmembrane region" description="Helical" evidence="2">
    <location>
        <begin position="386"/>
        <end position="412"/>
    </location>
</feature>
<feature type="transmembrane region" description="Helical" evidence="2">
    <location>
        <begin position="418"/>
        <end position="439"/>
    </location>
</feature>
<gene>
    <name evidence="3" type="ORF">EOT05_01590</name>
</gene>
<dbReference type="EMBL" id="SCKX01000001">
    <property type="protein sequence ID" value="RWZ78434.1"/>
    <property type="molecule type" value="Genomic_DNA"/>
</dbReference>
<evidence type="ECO:0000313" key="4">
    <source>
        <dbReference type="Proteomes" id="UP000289257"/>
    </source>
</evidence>
<name>A0A4Q0AH63_9BACT</name>
<evidence type="ECO:0000256" key="2">
    <source>
        <dbReference type="SAM" id="Phobius"/>
    </source>
</evidence>
<reference evidence="3" key="1">
    <citation type="submission" date="2019-01" db="EMBL/GenBank/DDBJ databases">
        <title>Genomic signatures and co-occurrence patterns of the ultra-small Saccharimodia (Patescibacteria phylum) suggest a symbiotic lifestyle.</title>
        <authorList>
            <person name="Lemos L."/>
            <person name="Medeiros J."/>
            <person name="Andreote F."/>
            <person name="Fernandes G."/>
            <person name="Varani A."/>
            <person name="Oliveira G."/>
            <person name="Pylro V."/>
        </authorList>
    </citation>
    <scope>NUCLEOTIDE SEQUENCE [LARGE SCALE GENOMIC DNA]</scope>
    <source>
        <strain evidence="3">AMD02</strain>
    </source>
</reference>
<keyword evidence="2" id="KW-0472">Membrane</keyword>
<feature type="transmembrane region" description="Helical" evidence="2">
    <location>
        <begin position="355"/>
        <end position="374"/>
    </location>
</feature>
<comment type="caution">
    <text evidence="3">The sequence shown here is derived from an EMBL/GenBank/DDBJ whole genome shotgun (WGS) entry which is preliminary data.</text>
</comment>
<feature type="transmembrane region" description="Helical" evidence="2">
    <location>
        <begin position="211"/>
        <end position="233"/>
    </location>
</feature>
<organism evidence="3 4">
    <name type="scientific">Candidatus Microsaccharimonas sossegonensis</name>
    <dbReference type="NCBI Taxonomy" id="2506948"/>
    <lineage>
        <taxon>Bacteria</taxon>
        <taxon>Candidatus Saccharimonadota</taxon>
        <taxon>Candidatus Saccharimonadia</taxon>
        <taxon>Candidatus Saccharimonadales</taxon>
        <taxon>Candidatus Saccharimonadaceae</taxon>
        <taxon>Candidatus Microsaccharimonas</taxon>
    </lineage>
</organism>
<keyword evidence="2" id="KW-1133">Transmembrane helix</keyword>
<proteinExistence type="predicted"/>
<protein>
    <submittedName>
        <fullName evidence="3">Uncharacterized protein</fullName>
    </submittedName>
</protein>
<evidence type="ECO:0000313" key="3">
    <source>
        <dbReference type="EMBL" id="RWZ78434.1"/>
    </source>
</evidence>
<feature type="coiled-coil region" evidence="1">
    <location>
        <begin position="562"/>
        <end position="593"/>
    </location>
</feature>
<keyword evidence="2" id="KW-0812">Transmembrane</keyword>
<feature type="transmembrane region" description="Helical" evidence="2">
    <location>
        <begin position="327"/>
        <end position="349"/>
    </location>
</feature>
<keyword evidence="4" id="KW-1185">Reference proteome</keyword>
<keyword evidence="1" id="KW-0175">Coiled coil</keyword>
<feature type="transmembrane region" description="Helical" evidence="2">
    <location>
        <begin position="245"/>
        <end position="263"/>
    </location>
</feature>